<protein>
    <submittedName>
        <fullName evidence="1">Uncharacterized protein</fullName>
    </submittedName>
</protein>
<dbReference type="GeneID" id="71982595"/>
<dbReference type="RefSeq" id="XP_047758370.1">
    <property type="nucleotide sequence ID" value="XM_047901865.1"/>
</dbReference>
<evidence type="ECO:0000313" key="1">
    <source>
        <dbReference type="EMBL" id="UJO14004.1"/>
    </source>
</evidence>
<gene>
    <name evidence="1" type="ORF">CLAFUR5_02717</name>
</gene>
<sequence length="131" mass="14543">MKSNIITIGLGTIAVTGVAALPVLNQDIAVSLDPRAELAIETPQGADLVARAVPDVEASQVADLVARDEEDYRANGAVQDKGLGYSPNSYNGRYDHDWEQWGWSDFLRRLIMYYRRDKYTCGFGFENHGMC</sequence>
<accession>A0A9Q8LB44</accession>
<organism evidence="1 2">
    <name type="scientific">Passalora fulva</name>
    <name type="common">Tomato leaf mold</name>
    <name type="synonym">Cladosporium fulvum</name>
    <dbReference type="NCBI Taxonomy" id="5499"/>
    <lineage>
        <taxon>Eukaryota</taxon>
        <taxon>Fungi</taxon>
        <taxon>Dikarya</taxon>
        <taxon>Ascomycota</taxon>
        <taxon>Pezizomycotina</taxon>
        <taxon>Dothideomycetes</taxon>
        <taxon>Dothideomycetidae</taxon>
        <taxon>Mycosphaerellales</taxon>
        <taxon>Mycosphaerellaceae</taxon>
        <taxon>Fulvia</taxon>
    </lineage>
</organism>
<dbReference type="Proteomes" id="UP000756132">
    <property type="component" value="Chromosome 2"/>
</dbReference>
<proteinExistence type="predicted"/>
<reference evidence="1" key="1">
    <citation type="submission" date="2021-12" db="EMBL/GenBank/DDBJ databases">
        <authorList>
            <person name="Zaccaron A."/>
            <person name="Stergiopoulos I."/>
        </authorList>
    </citation>
    <scope>NUCLEOTIDE SEQUENCE</scope>
    <source>
        <strain evidence="1">Race5_Kim</strain>
    </source>
</reference>
<dbReference type="EMBL" id="CP090164">
    <property type="protein sequence ID" value="UJO14004.1"/>
    <property type="molecule type" value="Genomic_DNA"/>
</dbReference>
<keyword evidence="2" id="KW-1185">Reference proteome</keyword>
<name>A0A9Q8LB44_PASFU</name>
<reference evidence="1" key="2">
    <citation type="journal article" date="2022" name="Microb. Genom.">
        <title>A chromosome-scale genome assembly of the tomato pathogen Cladosporium fulvum reveals a compartmentalized genome architecture and the presence of a dispensable chromosome.</title>
        <authorList>
            <person name="Zaccaron A.Z."/>
            <person name="Chen L.H."/>
            <person name="Samaras A."/>
            <person name="Stergiopoulos I."/>
        </authorList>
    </citation>
    <scope>NUCLEOTIDE SEQUENCE</scope>
    <source>
        <strain evidence="1">Race5_Kim</strain>
    </source>
</reference>
<dbReference type="KEGG" id="ffu:CLAFUR5_02717"/>
<dbReference type="AlphaFoldDB" id="A0A9Q8LB44"/>
<evidence type="ECO:0000313" key="2">
    <source>
        <dbReference type="Proteomes" id="UP000756132"/>
    </source>
</evidence>